<proteinExistence type="predicted"/>
<evidence type="ECO:0000313" key="2">
    <source>
        <dbReference type="Proteomes" id="UP000233343"/>
    </source>
</evidence>
<name>A0A2N0ZEC3_9BACI</name>
<sequence>MTKVTVRYIFEGVTSEADNESGILFPNGKVFVAGNGELGLYEAQLTDEQGVVLVDLDKAGDEYMREDPSVLIDLMAAV</sequence>
<reference evidence="1 2" key="1">
    <citation type="journal article" date="2010" name="Int. J. Syst. Evol. Microbiol.">
        <title>Bacillus horneckiae sp. nov., isolated from a spacecraft-assembly clean room.</title>
        <authorList>
            <person name="Vaishampayan P."/>
            <person name="Probst A."/>
            <person name="Krishnamurthi S."/>
            <person name="Ghosh S."/>
            <person name="Osman S."/>
            <person name="McDowall A."/>
            <person name="Ruckmani A."/>
            <person name="Mayilraj S."/>
            <person name="Venkateswaran K."/>
        </authorList>
    </citation>
    <scope>NUCLEOTIDE SEQUENCE [LARGE SCALE GENOMIC DNA]</scope>
    <source>
        <strain evidence="2">1PO1SC</strain>
    </source>
</reference>
<evidence type="ECO:0000313" key="1">
    <source>
        <dbReference type="EMBL" id="PKG27847.1"/>
    </source>
</evidence>
<gene>
    <name evidence="1" type="ORF">CWS20_17305</name>
</gene>
<dbReference type="RefSeq" id="WP_066190579.1">
    <property type="nucleotide sequence ID" value="NZ_JARMMB010000032.1"/>
</dbReference>
<keyword evidence="2" id="KW-1185">Reference proteome</keyword>
<dbReference type="Proteomes" id="UP000233343">
    <property type="component" value="Unassembled WGS sequence"/>
</dbReference>
<dbReference type="EMBL" id="PISD01000036">
    <property type="protein sequence ID" value="PKG27847.1"/>
    <property type="molecule type" value="Genomic_DNA"/>
</dbReference>
<organism evidence="1 2">
    <name type="scientific">Cytobacillus horneckiae</name>
    <dbReference type="NCBI Taxonomy" id="549687"/>
    <lineage>
        <taxon>Bacteria</taxon>
        <taxon>Bacillati</taxon>
        <taxon>Bacillota</taxon>
        <taxon>Bacilli</taxon>
        <taxon>Bacillales</taxon>
        <taxon>Bacillaceae</taxon>
        <taxon>Cytobacillus</taxon>
    </lineage>
</organism>
<accession>A0A2N0ZEC3</accession>
<comment type="caution">
    <text evidence="1">The sequence shown here is derived from an EMBL/GenBank/DDBJ whole genome shotgun (WGS) entry which is preliminary data.</text>
</comment>
<protein>
    <submittedName>
        <fullName evidence="1">Uncharacterized protein</fullName>
    </submittedName>
</protein>
<dbReference type="AlphaFoldDB" id="A0A2N0ZEC3"/>